<accession>A0A1C3XS03</accession>
<evidence type="ECO:0000313" key="1">
    <source>
        <dbReference type="EMBL" id="SCB54796.1"/>
    </source>
</evidence>
<gene>
    <name evidence="1" type="ORF">GA0061098_103064</name>
</gene>
<keyword evidence="2" id="KW-1185">Reference proteome</keyword>
<dbReference type="AlphaFoldDB" id="A0A1C3XS03"/>
<protein>
    <submittedName>
        <fullName evidence="1">Uncharacterized protein</fullName>
    </submittedName>
</protein>
<evidence type="ECO:0000313" key="2">
    <source>
        <dbReference type="Proteomes" id="UP000199184"/>
    </source>
</evidence>
<dbReference type="EMBL" id="FMAI01000030">
    <property type="protein sequence ID" value="SCB54796.1"/>
    <property type="molecule type" value="Genomic_DNA"/>
</dbReference>
<name>A0A1C3XS03_9BRAD</name>
<organism evidence="1 2">
    <name type="scientific">Bradyrhizobium shewense</name>
    <dbReference type="NCBI Taxonomy" id="1761772"/>
    <lineage>
        <taxon>Bacteria</taxon>
        <taxon>Pseudomonadati</taxon>
        <taxon>Pseudomonadota</taxon>
        <taxon>Alphaproteobacteria</taxon>
        <taxon>Hyphomicrobiales</taxon>
        <taxon>Nitrobacteraceae</taxon>
        <taxon>Bradyrhizobium</taxon>
    </lineage>
</organism>
<dbReference type="Proteomes" id="UP000199184">
    <property type="component" value="Unassembled WGS sequence"/>
</dbReference>
<sequence>MGLADGVRTNLELVLDEVCRQLPNGGDHEVRKRIAEQLLEAAQTGQHSLAELRAVGLRSFAEAFKWTGRVG</sequence>
<reference evidence="2" key="1">
    <citation type="submission" date="2016-08" db="EMBL/GenBank/DDBJ databases">
        <authorList>
            <person name="Varghese N."/>
            <person name="Submissions Spin"/>
        </authorList>
    </citation>
    <scope>NUCLEOTIDE SEQUENCE [LARGE SCALE GENOMIC DNA]</scope>
    <source>
        <strain evidence="2">ERR11</strain>
    </source>
</reference>
<proteinExistence type="predicted"/>